<evidence type="ECO:0000313" key="2">
    <source>
        <dbReference type="Proteomes" id="UP000823775"/>
    </source>
</evidence>
<sequence length="79" mass="9088">MSRKEGQSLASLDPCLNLVPGRQMRRSLEVLEDEALSIIWRGTDCKRSWHLIEKRLRLLIPSISTASTDIYSWQKETSS</sequence>
<gene>
    <name evidence="1" type="ORF">HAX54_019357</name>
</gene>
<name>A0ABS8UP01_DATST</name>
<keyword evidence="2" id="KW-1185">Reference proteome</keyword>
<protein>
    <submittedName>
        <fullName evidence="1">Uncharacterized protein</fullName>
    </submittedName>
</protein>
<dbReference type="Proteomes" id="UP000823775">
    <property type="component" value="Unassembled WGS sequence"/>
</dbReference>
<dbReference type="EMBL" id="JACEIK010002351">
    <property type="protein sequence ID" value="MCD9560632.1"/>
    <property type="molecule type" value="Genomic_DNA"/>
</dbReference>
<reference evidence="1 2" key="1">
    <citation type="journal article" date="2021" name="BMC Genomics">
        <title>Datura genome reveals duplications of psychoactive alkaloid biosynthetic genes and high mutation rate following tissue culture.</title>
        <authorList>
            <person name="Rajewski A."/>
            <person name="Carter-House D."/>
            <person name="Stajich J."/>
            <person name="Litt A."/>
        </authorList>
    </citation>
    <scope>NUCLEOTIDE SEQUENCE [LARGE SCALE GENOMIC DNA]</scope>
    <source>
        <strain evidence="1">AR-01</strain>
    </source>
</reference>
<comment type="caution">
    <text evidence="1">The sequence shown here is derived from an EMBL/GenBank/DDBJ whole genome shotgun (WGS) entry which is preliminary data.</text>
</comment>
<organism evidence="1 2">
    <name type="scientific">Datura stramonium</name>
    <name type="common">Jimsonweed</name>
    <name type="synonym">Common thornapple</name>
    <dbReference type="NCBI Taxonomy" id="4076"/>
    <lineage>
        <taxon>Eukaryota</taxon>
        <taxon>Viridiplantae</taxon>
        <taxon>Streptophyta</taxon>
        <taxon>Embryophyta</taxon>
        <taxon>Tracheophyta</taxon>
        <taxon>Spermatophyta</taxon>
        <taxon>Magnoliopsida</taxon>
        <taxon>eudicotyledons</taxon>
        <taxon>Gunneridae</taxon>
        <taxon>Pentapetalae</taxon>
        <taxon>asterids</taxon>
        <taxon>lamiids</taxon>
        <taxon>Solanales</taxon>
        <taxon>Solanaceae</taxon>
        <taxon>Solanoideae</taxon>
        <taxon>Datureae</taxon>
        <taxon>Datura</taxon>
    </lineage>
</organism>
<accession>A0ABS8UP01</accession>
<proteinExistence type="predicted"/>
<evidence type="ECO:0000313" key="1">
    <source>
        <dbReference type="EMBL" id="MCD9560632.1"/>
    </source>
</evidence>